<evidence type="ECO:0000259" key="3">
    <source>
        <dbReference type="Pfam" id="PF01030"/>
    </source>
</evidence>
<dbReference type="Pfam" id="PF01030">
    <property type="entry name" value="Recep_L_domain"/>
    <property type="match status" value="1"/>
</dbReference>
<dbReference type="InterPro" id="IPR053079">
    <property type="entry name" value="SPS2_domain"/>
</dbReference>
<proteinExistence type="predicted"/>
<organism evidence="4 5">
    <name type="scientific">Cylicocyclus nassatus</name>
    <name type="common">Nematode worm</name>
    <dbReference type="NCBI Taxonomy" id="53992"/>
    <lineage>
        <taxon>Eukaryota</taxon>
        <taxon>Metazoa</taxon>
        <taxon>Ecdysozoa</taxon>
        <taxon>Nematoda</taxon>
        <taxon>Chromadorea</taxon>
        <taxon>Rhabditida</taxon>
        <taxon>Rhabditina</taxon>
        <taxon>Rhabditomorpha</taxon>
        <taxon>Strongyloidea</taxon>
        <taxon>Strongylidae</taxon>
        <taxon>Cylicocyclus</taxon>
    </lineage>
</organism>
<sequence length="863" mass="99343">MQSVLTQNSCSLMVPLYCILYVSLSETAETVTLSCTDRTNTTKKLKLSVNEKNTLIESCRYAITIELLDGLIFDADGLSNGNFNWLLSKELHMCVEAKHTDFSSISVRTKLIKGKCTGPLLRIINNDNLQFLLIEPKLLQSFEGNSEKSVTVRGNEKLEESNLELLRQFNGVVDLQENGECAMPKLLSDFTSIGSKCTSIYGDLRVDPTTPFIKISDTMKGRYKYEGCVMIEDSILEDVEFLEAFASFKPTPFCRQSIHNNRKLCVKNMRYIANVFVDIEVYRNRDECDGECIGGVVTDKFLRNNDGCRHVYGNLSIVGWRKKPNEVRVLRKIQTIEGTLIIENNDDLHNFTEFSNLRTIGKQTGSDVMISIKNNPDLLDLPLPSLSYASIWKPNPRIKLANNPRLRRNGKVTDLATERPVPGFQFQKDKQAPKKELRIVDAASDFLMRYKWYLIVGVVVTIVIILLVLLAVTSSRLRKKSKDLLPHPAYNLSRQSKEVLAVMCKDIVANTPMVWCILDRPLLWNSATKNDDSSVSSQLGTLKQHMISVAPNALVQAKKEVDYNRPLQQRVQMFFDYDYVLMIGNNNDITRIVPRLPNHIGSLSLYIDGRNDISVAFKLLAMVYLTPNIIHYKYEARNVRKKTQKIVNILFYQWVKKRLPTEFSELMQLLKFCSQRKVLCVSDRRKEVFSLMHLMFMQVMCVREPPNVAQTFQQHLRICNGAPLDQFEMLLVMRFILNWAQESSCIPSQLKERHTMWCHVYTQMSEFSDKHYNTMSIHPQHLSGDLAWLEEDVNAAYSSLTAICSFSEHPRTAMRDRYRMRTEEEKKREANLQAQTDPIYSEPRKENDYLQFSSSARNKKRYI</sequence>
<dbReference type="PANTHER" id="PTHR21662">
    <property type="entry name" value="RECEPTOR PROTEIN-TYROSINE KINASE"/>
    <property type="match status" value="1"/>
</dbReference>
<reference evidence="4" key="1">
    <citation type="submission" date="2023-07" db="EMBL/GenBank/DDBJ databases">
        <authorList>
            <consortium name="CYATHOMIX"/>
        </authorList>
    </citation>
    <scope>NUCLEOTIDE SEQUENCE</scope>
    <source>
        <strain evidence="4">N/A</strain>
    </source>
</reference>
<name>A0AA36HB51_CYLNA</name>
<keyword evidence="2" id="KW-0472">Membrane</keyword>
<feature type="region of interest" description="Disordered" evidence="1">
    <location>
        <begin position="820"/>
        <end position="863"/>
    </location>
</feature>
<dbReference type="Gene3D" id="3.80.20.20">
    <property type="entry name" value="Receptor L-domain"/>
    <property type="match status" value="1"/>
</dbReference>
<dbReference type="InterPro" id="IPR000494">
    <property type="entry name" value="Rcpt_L-dom"/>
</dbReference>
<keyword evidence="2" id="KW-1133">Transmembrane helix</keyword>
<feature type="transmembrane region" description="Helical" evidence="2">
    <location>
        <begin position="452"/>
        <end position="472"/>
    </location>
</feature>
<gene>
    <name evidence="4" type="ORF">CYNAS_LOCUS19493</name>
</gene>
<evidence type="ECO:0000313" key="4">
    <source>
        <dbReference type="EMBL" id="CAJ0607510.1"/>
    </source>
</evidence>
<keyword evidence="5" id="KW-1185">Reference proteome</keyword>
<dbReference type="InterPro" id="IPR036941">
    <property type="entry name" value="Rcpt_L-dom_sf"/>
</dbReference>
<dbReference type="SUPFAM" id="SSF52058">
    <property type="entry name" value="L domain-like"/>
    <property type="match status" value="1"/>
</dbReference>
<protein>
    <recommendedName>
        <fullName evidence="3">Receptor L-domain domain-containing protein</fullName>
    </recommendedName>
</protein>
<evidence type="ECO:0000313" key="5">
    <source>
        <dbReference type="Proteomes" id="UP001176961"/>
    </source>
</evidence>
<dbReference type="PANTHER" id="PTHR21662:SF5">
    <property type="entry name" value="RECEPTOR L-DOMAIN DOMAIN-CONTAINING PROTEIN"/>
    <property type="match status" value="1"/>
</dbReference>
<keyword evidence="2" id="KW-0812">Transmembrane</keyword>
<accession>A0AA36HB51</accession>
<evidence type="ECO:0000256" key="1">
    <source>
        <dbReference type="SAM" id="MobiDB-lite"/>
    </source>
</evidence>
<evidence type="ECO:0000256" key="2">
    <source>
        <dbReference type="SAM" id="Phobius"/>
    </source>
</evidence>
<dbReference type="Proteomes" id="UP001176961">
    <property type="component" value="Unassembled WGS sequence"/>
</dbReference>
<feature type="domain" description="Receptor L-domain" evidence="3">
    <location>
        <begin position="307"/>
        <end position="407"/>
    </location>
</feature>
<dbReference type="EMBL" id="CATQJL010000316">
    <property type="protein sequence ID" value="CAJ0607510.1"/>
    <property type="molecule type" value="Genomic_DNA"/>
</dbReference>
<comment type="caution">
    <text evidence="4">The sequence shown here is derived from an EMBL/GenBank/DDBJ whole genome shotgun (WGS) entry which is preliminary data.</text>
</comment>
<feature type="compositionally biased region" description="Basic and acidic residues" evidence="1">
    <location>
        <begin position="820"/>
        <end position="830"/>
    </location>
</feature>
<dbReference type="AlphaFoldDB" id="A0AA36HB51"/>